<keyword evidence="3" id="KW-1185">Reference proteome</keyword>
<organism evidence="2 3">
    <name type="scientific">Coccomyxa viridis</name>
    <dbReference type="NCBI Taxonomy" id="1274662"/>
    <lineage>
        <taxon>Eukaryota</taxon>
        <taxon>Viridiplantae</taxon>
        <taxon>Chlorophyta</taxon>
        <taxon>core chlorophytes</taxon>
        <taxon>Trebouxiophyceae</taxon>
        <taxon>Trebouxiophyceae incertae sedis</taxon>
        <taxon>Coccomyxaceae</taxon>
        <taxon>Coccomyxa</taxon>
    </lineage>
</organism>
<feature type="compositionally biased region" description="Acidic residues" evidence="1">
    <location>
        <begin position="168"/>
        <end position="177"/>
    </location>
</feature>
<accession>A0ABP1G535</accession>
<feature type="region of interest" description="Disordered" evidence="1">
    <location>
        <begin position="498"/>
        <end position="545"/>
    </location>
</feature>
<feature type="compositionally biased region" description="Low complexity" evidence="1">
    <location>
        <begin position="178"/>
        <end position="190"/>
    </location>
</feature>
<reference evidence="2 3" key="1">
    <citation type="submission" date="2024-06" db="EMBL/GenBank/DDBJ databases">
        <authorList>
            <person name="Kraege A."/>
            <person name="Thomma B."/>
        </authorList>
    </citation>
    <scope>NUCLEOTIDE SEQUENCE [LARGE SCALE GENOMIC DNA]</scope>
</reference>
<proteinExistence type="predicted"/>
<feature type="region of interest" description="Disordered" evidence="1">
    <location>
        <begin position="106"/>
        <end position="190"/>
    </location>
</feature>
<gene>
    <name evidence="2" type="primary">g9274</name>
    <name evidence="2" type="ORF">VP750_LOCUS8331</name>
</gene>
<sequence>MRSGIRLSQEGMLSAHDLVMQALDVTEDAAVRLVMNMSTTVTIHVGALSGSDHDDHFLVDALGAALIMRVLGTAGQGFREEFGERLLIAMGADDITKGSLHEPVNYFDDTDDDADDGANIGTDDGANIGTDDGTDNGSQQDVSDQHGPVNQFGDSDSGANNDTKDDSDHEADCEDPESSLGTVSSSQPSSSQDSFLAFLLARFTDAQKRLFAESYSVYMQDHLRDEFCIDLDEAFKWMGFKRKDNAVKLLLKWLVLNIDYILIRTPLLSSAEPTERFKIKQIPDKYMLKPQAFKFLLISARTPEGVAATRYFLDIEDALLAYTKSRLETETGKQRQNGLALESVTDNKRTDVNCLYFGIPEGSFTKLKTTGPGVSPELAVATRAKWIIIKLGQKKAMTDRTVIHNGKYSGFYLLDCVPTQHMTDVEDRLKKWLRNEGMLFEGVHENKVARDTELLIVASQEQYAQVVQRTKRLVEEITLENEKGSKCHFAVLEKEKEQEKTQQELAKAAQEESRARREESKARKEESRARKEEARARREEEKTAGIKAQVRLAELELQKHARPDAA</sequence>
<feature type="compositionally biased region" description="Polar residues" evidence="1">
    <location>
        <begin position="152"/>
        <end position="161"/>
    </location>
</feature>
<protein>
    <submittedName>
        <fullName evidence="2">G9274 protein</fullName>
    </submittedName>
</protein>
<comment type="caution">
    <text evidence="2">The sequence shown here is derived from an EMBL/GenBank/DDBJ whole genome shotgun (WGS) entry which is preliminary data.</text>
</comment>
<evidence type="ECO:0000313" key="2">
    <source>
        <dbReference type="EMBL" id="CAL5226425.1"/>
    </source>
</evidence>
<dbReference type="EMBL" id="CAXHTA020000016">
    <property type="protein sequence ID" value="CAL5226425.1"/>
    <property type="molecule type" value="Genomic_DNA"/>
</dbReference>
<name>A0ABP1G535_9CHLO</name>
<dbReference type="Proteomes" id="UP001497392">
    <property type="component" value="Unassembled WGS sequence"/>
</dbReference>
<feature type="compositionally biased region" description="Basic and acidic residues" evidence="1">
    <location>
        <begin position="509"/>
        <end position="544"/>
    </location>
</feature>
<evidence type="ECO:0000313" key="3">
    <source>
        <dbReference type="Proteomes" id="UP001497392"/>
    </source>
</evidence>
<evidence type="ECO:0000256" key="1">
    <source>
        <dbReference type="SAM" id="MobiDB-lite"/>
    </source>
</evidence>
<feature type="compositionally biased region" description="Low complexity" evidence="1">
    <location>
        <begin position="117"/>
        <end position="127"/>
    </location>
</feature>